<organism evidence="1 2">
    <name type="scientific">Rhizobium etli 8C-3</name>
    <dbReference type="NCBI Taxonomy" id="538025"/>
    <lineage>
        <taxon>Bacteria</taxon>
        <taxon>Pseudomonadati</taxon>
        <taxon>Pseudomonadota</taxon>
        <taxon>Alphaproteobacteria</taxon>
        <taxon>Hyphomicrobiales</taxon>
        <taxon>Rhizobiaceae</taxon>
        <taxon>Rhizobium/Agrobacterium group</taxon>
        <taxon>Rhizobium</taxon>
    </lineage>
</organism>
<dbReference type="EMBL" id="CP017241">
    <property type="protein sequence ID" value="APO75670.1"/>
    <property type="molecule type" value="Genomic_DNA"/>
</dbReference>
<dbReference type="AlphaFoldDB" id="A0A1L5P6F5"/>
<evidence type="ECO:0000313" key="2">
    <source>
        <dbReference type="Proteomes" id="UP000185109"/>
    </source>
</evidence>
<name>A0A1L5P6F5_RHIET</name>
<protein>
    <submittedName>
        <fullName evidence="1">Uncharacterized protein</fullName>
    </submittedName>
</protein>
<sequence length="79" mass="8923">MAYSFKDLELSRRRVTEDRNRIAAQEAHIAGISLRGEPSSLATEQLVDFNQQLRAHTFECDLIAAALRADRAHLEDLAE</sequence>
<accession>A0A1L5P6F5</accession>
<reference evidence="1 2" key="1">
    <citation type="submission" date="2016-09" db="EMBL/GenBank/DDBJ databases">
        <title>The complete genome sequences of Rhizobium gallicum, symbiovars gallicum and phaseoli, symbionts associated to common bean (Phaseolus vulgaris).</title>
        <authorList>
            <person name="Bustos P."/>
            <person name="Santamaria R.I."/>
            <person name="Perez-Carrascal O.M."/>
            <person name="Juarez S."/>
            <person name="Lozano L."/>
            <person name="Martinez-Flores I."/>
            <person name="Martinez-Romero E."/>
            <person name="Cevallos M."/>
            <person name="Romero D."/>
            <person name="Davila G."/>
            <person name="Gonzalez V."/>
        </authorList>
    </citation>
    <scope>NUCLEOTIDE SEQUENCE [LARGE SCALE GENOMIC DNA]</scope>
    <source>
        <strain evidence="1 2">8C-3</strain>
    </source>
</reference>
<gene>
    <name evidence="1" type="ORF">AM571_CH02867</name>
</gene>
<dbReference type="Proteomes" id="UP000185109">
    <property type="component" value="Chromosome"/>
</dbReference>
<proteinExistence type="predicted"/>
<evidence type="ECO:0000313" key="1">
    <source>
        <dbReference type="EMBL" id="APO75670.1"/>
    </source>
</evidence>
<dbReference type="RefSeq" id="WP_074061974.1">
    <property type="nucleotide sequence ID" value="NZ_CP017241.1"/>
</dbReference>